<organism evidence="1 2">
    <name type="scientific">Coemansia brasiliensis</name>
    <dbReference type="NCBI Taxonomy" id="2650707"/>
    <lineage>
        <taxon>Eukaryota</taxon>
        <taxon>Fungi</taxon>
        <taxon>Fungi incertae sedis</taxon>
        <taxon>Zoopagomycota</taxon>
        <taxon>Kickxellomycotina</taxon>
        <taxon>Kickxellomycetes</taxon>
        <taxon>Kickxellales</taxon>
        <taxon>Kickxellaceae</taxon>
        <taxon>Coemansia</taxon>
    </lineage>
</organism>
<name>A0A9W8I811_9FUNG</name>
<dbReference type="EMBL" id="JANBUW010000171">
    <property type="protein sequence ID" value="KAJ2848414.1"/>
    <property type="molecule type" value="Genomic_DNA"/>
</dbReference>
<comment type="caution">
    <text evidence="1">The sequence shown here is derived from an EMBL/GenBank/DDBJ whole genome shotgun (WGS) entry which is preliminary data.</text>
</comment>
<reference evidence="1" key="1">
    <citation type="submission" date="2022-07" db="EMBL/GenBank/DDBJ databases">
        <title>Phylogenomic reconstructions and comparative analyses of Kickxellomycotina fungi.</title>
        <authorList>
            <person name="Reynolds N.K."/>
            <person name="Stajich J.E."/>
            <person name="Barry K."/>
            <person name="Grigoriev I.V."/>
            <person name="Crous P."/>
            <person name="Smith M.E."/>
        </authorList>
    </citation>
    <scope>NUCLEOTIDE SEQUENCE</scope>
    <source>
        <strain evidence="1">NRRL 1566</strain>
    </source>
</reference>
<dbReference type="Proteomes" id="UP001139887">
    <property type="component" value="Unassembled WGS sequence"/>
</dbReference>
<protein>
    <submittedName>
        <fullName evidence="1">Uncharacterized protein</fullName>
    </submittedName>
</protein>
<dbReference type="AlphaFoldDB" id="A0A9W8I811"/>
<sequence>MCDVDKLLATGSGSLNYWESIRVRSRPMPNAYALYNYSETSIIVDKTLVCKAFFDIEHKVIRFCAPGGSGKTHNTYLIRDFFNVLTKHDMLVPAPALRFINSLPKEFDP</sequence>
<feature type="non-terminal residue" evidence="1">
    <location>
        <position position="109"/>
    </location>
</feature>
<gene>
    <name evidence="1" type="ORF">IWW36_003306</name>
</gene>
<keyword evidence="2" id="KW-1185">Reference proteome</keyword>
<evidence type="ECO:0000313" key="2">
    <source>
        <dbReference type="Proteomes" id="UP001139887"/>
    </source>
</evidence>
<proteinExistence type="predicted"/>
<accession>A0A9W8I811</accession>
<evidence type="ECO:0000313" key="1">
    <source>
        <dbReference type="EMBL" id="KAJ2848414.1"/>
    </source>
</evidence>
<dbReference type="OrthoDB" id="5515702at2759"/>